<feature type="compositionally biased region" description="Polar residues" evidence="3">
    <location>
        <begin position="19"/>
        <end position="40"/>
    </location>
</feature>
<dbReference type="InterPro" id="IPR002777">
    <property type="entry name" value="PFD_beta-like"/>
</dbReference>
<keyword evidence="5" id="KW-1185">Reference proteome</keyword>
<organism evidence="4 5">
    <name type="scientific">Lepraria neglecta</name>
    <dbReference type="NCBI Taxonomy" id="209136"/>
    <lineage>
        <taxon>Eukaryota</taxon>
        <taxon>Fungi</taxon>
        <taxon>Dikarya</taxon>
        <taxon>Ascomycota</taxon>
        <taxon>Pezizomycotina</taxon>
        <taxon>Lecanoromycetes</taxon>
        <taxon>OSLEUM clade</taxon>
        <taxon>Lecanoromycetidae</taxon>
        <taxon>Lecanorales</taxon>
        <taxon>Lecanorineae</taxon>
        <taxon>Stereocaulaceae</taxon>
        <taxon>Lepraria</taxon>
    </lineage>
</organism>
<evidence type="ECO:0000313" key="5">
    <source>
        <dbReference type="Proteomes" id="UP001276659"/>
    </source>
</evidence>
<dbReference type="Proteomes" id="UP001276659">
    <property type="component" value="Unassembled WGS sequence"/>
</dbReference>
<dbReference type="Gene3D" id="1.10.287.370">
    <property type="match status" value="1"/>
</dbReference>
<accession>A0AAD9Z0B6</accession>
<dbReference type="SUPFAM" id="SSF46579">
    <property type="entry name" value="Prefoldin"/>
    <property type="match status" value="1"/>
</dbReference>
<comment type="caution">
    <text evidence="4">The sequence shown here is derived from an EMBL/GenBank/DDBJ whole genome shotgun (WGS) entry which is preliminary data.</text>
</comment>
<evidence type="ECO:0000256" key="3">
    <source>
        <dbReference type="SAM" id="MobiDB-lite"/>
    </source>
</evidence>
<evidence type="ECO:0000256" key="1">
    <source>
        <dbReference type="ARBA" id="ARBA00008045"/>
    </source>
</evidence>
<protein>
    <recommendedName>
        <fullName evidence="6">Prefoldin subunit 6</fullName>
    </recommendedName>
</protein>
<reference evidence="4" key="1">
    <citation type="submission" date="2022-11" db="EMBL/GenBank/DDBJ databases">
        <title>Chromosomal genome sequence assembly and mating type (MAT) locus characterization of the leprose asexual lichenized fungus Lepraria neglecta (Nyl.) Erichsen.</title>
        <authorList>
            <person name="Allen J.L."/>
            <person name="Pfeffer B."/>
        </authorList>
    </citation>
    <scope>NUCLEOTIDE SEQUENCE</scope>
    <source>
        <strain evidence="4">Allen 5258</strain>
    </source>
</reference>
<dbReference type="PANTHER" id="PTHR21431">
    <property type="entry name" value="PREFOLDIN SUBUNIT 6"/>
    <property type="match status" value="1"/>
</dbReference>
<sequence>MAEDQQKLQSLSDAYQKLQQDLQTSVSARQKLESQQQENKGVQKEFSLLPPESNIYKLVGPVLLKQERSEAVMAVEGRLEFIEKEMYAFLDPTPQMMQGANRMAVQKANREANPRHTVRERE</sequence>
<evidence type="ECO:0000256" key="2">
    <source>
        <dbReference type="ARBA" id="ARBA00023186"/>
    </source>
</evidence>
<comment type="similarity">
    <text evidence="1">Belongs to the prefoldin subunit beta family.</text>
</comment>
<dbReference type="GO" id="GO:0016272">
    <property type="term" value="C:prefoldin complex"/>
    <property type="evidence" value="ECO:0007669"/>
    <property type="project" value="InterPro"/>
</dbReference>
<dbReference type="Pfam" id="PF01920">
    <property type="entry name" value="Prefoldin_2"/>
    <property type="match status" value="1"/>
</dbReference>
<keyword evidence="2" id="KW-0143">Chaperone</keyword>
<evidence type="ECO:0000313" key="4">
    <source>
        <dbReference type="EMBL" id="KAK3168153.1"/>
    </source>
</evidence>
<dbReference type="GO" id="GO:0051131">
    <property type="term" value="P:chaperone-mediated protein complex assembly"/>
    <property type="evidence" value="ECO:0007669"/>
    <property type="project" value="TreeGrafter"/>
</dbReference>
<dbReference type="GO" id="GO:0051087">
    <property type="term" value="F:protein-folding chaperone binding"/>
    <property type="evidence" value="ECO:0007669"/>
    <property type="project" value="TreeGrafter"/>
</dbReference>
<dbReference type="InterPro" id="IPR009053">
    <property type="entry name" value="Prefoldin"/>
</dbReference>
<evidence type="ECO:0008006" key="6">
    <source>
        <dbReference type="Google" id="ProtNLM"/>
    </source>
</evidence>
<dbReference type="GO" id="GO:0006457">
    <property type="term" value="P:protein folding"/>
    <property type="evidence" value="ECO:0007669"/>
    <property type="project" value="InterPro"/>
</dbReference>
<proteinExistence type="inferred from homology"/>
<gene>
    <name evidence="4" type="ORF">OEA41_004599</name>
</gene>
<dbReference type="GO" id="GO:0051082">
    <property type="term" value="F:unfolded protein binding"/>
    <property type="evidence" value="ECO:0007669"/>
    <property type="project" value="InterPro"/>
</dbReference>
<feature type="region of interest" description="Disordered" evidence="3">
    <location>
        <begin position="19"/>
        <end position="46"/>
    </location>
</feature>
<dbReference type="EMBL" id="JASNWA010000010">
    <property type="protein sequence ID" value="KAK3168153.1"/>
    <property type="molecule type" value="Genomic_DNA"/>
</dbReference>
<dbReference type="GO" id="GO:0005737">
    <property type="term" value="C:cytoplasm"/>
    <property type="evidence" value="ECO:0007669"/>
    <property type="project" value="TreeGrafter"/>
</dbReference>
<dbReference type="AlphaFoldDB" id="A0AAD9Z0B6"/>
<dbReference type="FunFam" id="1.10.287.370:FF:000003">
    <property type="entry name" value="Prefoldin subunit 6"/>
    <property type="match status" value="1"/>
</dbReference>
<dbReference type="PANTHER" id="PTHR21431:SF0">
    <property type="entry name" value="PREFOLDIN SUBUNIT 6"/>
    <property type="match status" value="1"/>
</dbReference>
<dbReference type="CDD" id="cd23161">
    <property type="entry name" value="Prefoldin_6"/>
    <property type="match status" value="1"/>
</dbReference>
<name>A0AAD9Z0B6_9LECA</name>